<proteinExistence type="predicted"/>
<dbReference type="Proteomes" id="UP000823790">
    <property type="component" value="Unassembled WGS sequence"/>
</dbReference>
<dbReference type="EMBL" id="JAGJRS010000021">
    <property type="protein sequence ID" value="MBP1474759.1"/>
    <property type="molecule type" value="Genomic_DNA"/>
</dbReference>
<accession>A0ABS4DNY4</accession>
<keyword evidence="3" id="KW-1185">Reference proteome</keyword>
<keyword evidence="1" id="KW-0732">Signal</keyword>
<dbReference type="RefSeq" id="WP_209620206.1">
    <property type="nucleotide sequence ID" value="NZ_JAGJRS010000021.1"/>
</dbReference>
<comment type="caution">
    <text evidence="2">The sequence shown here is derived from an EMBL/GenBank/DDBJ whole genome shotgun (WGS) entry which is preliminary data.</text>
</comment>
<dbReference type="CDD" id="cd14788">
    <property type="entry name" value="GumN"/>
    <property type="match status" value="1"/>
</dbReference>
<name>A0ABS4DNY4_9GAMM</name>
<sequence>MRTILLSLLMLLATAAAGRQATPVPAASVTTLAPVLVRGEQPGPGLWKVSSPQGHVMWVLGTLEPLPRDMQWQSREVLDRLRGAQELLREPGIHLKSNLGFFGKLALLPRLIGIRNNPDHARLAEVVPAASYARWLALKARYIGRDGKVEKWRPLFAGFRLYQAAMDRAGLDRKGVVPGLLDAARQAGIPRTSTAYVATIEDPRALVKDFKRERLDDLTCFDAMLAQVEVDLTQMGQRANAWASGDLATLRRLPGDAARAPCADALSGAGFARKLGLQDVEGKMRQAWLAAARKALAAHASSFALLPIDQALRHDGYLAALAAEGYVVESPDDTGETAP</sequence>
<feature type="signal peptide" evidence="1">
    <location>
        <begin position="1"/>
        <end position="21"/>
    </location>
</feature>
<evidence type="ECO:0000256" key="1">
    <source>
        <dbReference type="SAM" id="SignalP"/>
    </source>
</evidence>
<reference evidence="2 3" key="1">
    <citation type="submission" date="2021-04" db="EMBL/GenBank/DDBJ databases">
        <authorList>
            <person name="Huq M.A."/>
        </authorList>
    </citation>
    <scope>NUCLEOTIDE SEQUENCE [LARGE SCALE GENOMIC DNA]</scope>
    <source>
        <strain evidence="2 3">MAH-13</strain>
    </source>
</reference>
<feature type="chain" id="PRO_5046267480" evidence="1">
    <location>
        <begin position="22"/>
        <end position="339"/>
    </location>
</feature>
<gene>
    <name evidence="2" type="ORF">J7I44_10660</name>
</gene>
<organism evidence="2 3">
    <name type="scientific">Frateuria flava</name>
    <dbReference type="NCBI Taxonomy" id="2821489"/>
    <lineage>
        <taxon>Bacteria</taxon>
        <taxon>Pseudomonadati</taxon>
        <taxon>Pseudomonadota</taxon>
        <taxon>Gammaproteobacteria</taxon>
        <taxon>Lysobacterales</taxon>
        <taxon>Rhodanobacteraceae</taxon>
        <taxon>Frateuria</taxon>
    </lineage>
</organism>
<evidence type="ECO:0000313" key="2">
    <source>
        <dbReference type="EMBL" id="MBP1474759.1"/>
    </source>
</evidence>
<protein>
    <submittedName>
        <fullName evidence="2">TraB/GumN family protein</fullName>
    </submittedName>
</protein>
<evidence type="ECO:0000313" key="3">
    <source>
        <dbReference type="Proteomes" id="UP000823790"/>
    </source>
</evidence>
<dbReference type="Pfam" id="PF01963">
    <property type="entry name" value="TraB_PrgY_gumN"/>
    <property type="match status" value="1"/>
</dbReference>
<dbReference type="InterPro" id="IPR002816">
    <property type="entry name" value="TraB/PrgY/GumN_fam"/>
</dbReference>